<sequence>MIALQLFPGIGAIFGGAVFLGVIPIIIATGLARKWNCAFVEKLNLFKGKQWAWTLSLYSGFCVNIWITIQISIINGLSILHIIYIFLGLIIQATSLLPGVQKTISLMKNYLEKIGAH</sequence>
<feature type="transmembrane region" description="Helical" evidence="1">
    <location>
        <begin position="6"/>
        <end position="31"/>
    </location>
</feature>
<feature type="transmembrane region" description="Helical" evidence="1">
    <location>
        <begin position="51"/>
        <end position="73"/>
    </location>
</feature>
<dbReference type="EMBL" id="JAMDLW010000023">
    <property type="protein sequence ID" value="MCY9521592.1"/>
    <property type="molecule type" value="Genomic_DNA"/>
</dbReference>
<dbReference type="Proteomes" id="UP001207626">
    <property type="component" value="Unassembled WGS sequence"/>
</dbReference>
<dbReference type="RefSeq" id="WP_268601595.1">
    <property type="nucleotide sequence ID" value="NZ_JAMDLV010000006.1"/>
</dbReference>
<keyword evidence="1" id="KW-0472">Membrane</keyword>
<keyword evidence="1" id="KW-0812">Transmembrane</keyword>
<evidence type="ECO:0000256" key="1">
    <source>
        <dbReference type="SAM" id="Phobius"/>
    </source>
</evidence>
<accession>A0ABT4DW65</accession>
<organism evidence="2 3">
    <name type="scientific">Paenibacillus apiarius</name>
    <dbReference type="NCBI Taxonomy" id="46240"/>
    <lineage>
        <taxon>Bacteria</taxon>
        <taxon>Bacillati</taxon>
        <taxon>Bacillota</taxon>
        <taxon>Bacilli</taxon>
        <taxon>Bacillales</taxon>
        <taxon>Paenibacillaceae</taxon>
        <taxon>Paenibacillus</taxon>
    </lineage>
</organism>
<feature type="transmembrane region" description="Helical" evidence="1">
    <location>
        <begin position="79"/>
        <end position="100"/>
    </location>
</feature>
<protein>
    <submittedName>
        <fullName evidence="2">Uncharacterized protein</fullName>
    </submittedName>
</protein>
<proteinExistence type="predicted"/>
<reference evidence="2 3" key="1">
    <citation type="submission" date="2022-05" db="EMBL/GenBank/DDBJ databases">
        <title>Genome Sequencing of Bee-Associated Microbes.</title>
        <authorList>
            <person name="Dunlap C."/>
        </authorList>
    </citation>
    <scope>NUCLEOTIDE SEQUENCE [LARGE SCALE GENOMIC DNA]</scope>
    <source>
        <strain evidence="2 3">NRRL NRS-1438</strain>
    </source>
</reference>
<keyword evidence="1" id="KW-1133">Transmembrane helix</keyword>
<gene>
    <name evidence="2" type="ORF">M5X09_18295</name>
</gene>
<evidence type="ECO:0000313" key="2">
    <source>
        <dbReference type="EMBL" id="MCY9521592.1"/>
    </source>
</evidence>
<keyword evidence="3" id="KW-1185">Reference proteome</keyword>
<name>A0ABT4DW65_9BACL</name>
<evidence type="ECO:0000313" key="3">
    <source>
        <dbReference type="Proteomes" id="UP001207626"/>
    </source>
</evidence>
<comment type="caution">
    <text evidence="2">The sequence shown here is derived from an EMBL/GenBank/DDBJ whole genome shotgun (WGS) entry which is preliminary data.</text>
</comment>